<evidence type="ECO:0000256" key="9">
    <source>
        <dbReference type="ARBA" id="ARBA00023269"/>
    </source>
</evidence>
<sequence length="226" mass="25724">MGLRKGQVERLTQFANFESLSAKKSTRIAILTVHNITDQRSKKPFTRTKVPKLTAINDIRNTKSHRHRSQNQFDIAYFLKKQILTFRSTAMARTKQTARKSTGGKAPRKQLATKAARKSAPATGGVKKPHRFRPGTVALREIRKYQKSTELLIRKLPFQRLVREIAQDFKTDLRFQSSAVAALQEAAEAYLVGLFEDTNLCAIHAKRVTIMPKDIQLARRIRGERA</sequence>
<dbReference type="AlphaFoldDB" id="A0A067J8V0"/>
<reference evidence="12 13" key="1">
    <citation type="journal article" date="2014" name="PLoS ONE">
        <title>Global Analysis of Gene Expression Profiles in Physic Nut (Jatropha curcas L.) Seedlings Exposed to Salt Stress.</title>
        <authorList>
            <person name="Zhang L."/>
            <person name="Zhang C."/>
            <person name="Wu P."/>
            <person name="Chen Y."/>
            <person name="Li M."/>
            <person name="Jiang H."/>
            <person name="Wu G."/>
        </authorList>
    </citation>
    <scope>NUCLEOTIDE SEQUENCE [LARGE SCALE GENOMIC DNA]</scope>
    <source>
        <strain evidence="13">cv. GZQX0401</strain>
        <tissue evidence="12">Young leaves</tissue>
    </source>
</reference>
<evidence type="ECO:0000256" key="10">
    <source>
        <dbReference type="SAM" id="MobiDB-lite"/>
    </source>
</evidence>
<dbReference type="SUPFAM" id="SSF47113">
    <property type="entry name" value="Histone-fold"/>
    <property type="match status" value="1"/>
</dbReference>
<feature type="region of interest" description="Disordered" evidence="10">
    <location>
        <begin position="94"/>
        <end position="131"/>
    </location>
</feature>
<dbReference type="PRINTS" id="PR00622">
    <property type="entry name" value="HISTONEH3"/>
</dbReference>
<dbReference type="InterPro" id="IPR007125">
    <property type="entry name" value="H2A/H2B/H3"/>
</dbReference>
<dbReference type="GO" id="GO:0030527">
    <property type="term" value="F:structural constituent of chromatin"/>
    <property type="evidence" value="ECO:0007669"/>
    <property type="project" value="InterPro"/>
</dbReference>
<dbReference type="PANTHER" id="PTHR11426">
    <property type="entry name" value="HISTONE H3"/>
    <property type="match status" value="1"/>
</dbReference>
<dbReference type="Proteomes" id="UP000027138">
    <property type="component" value="Unassembled WGS sequence"/>
</dbReference>
<evidence type="ECO:0000256" key="7">
    <source>
        <dbReference type="ARBA" id="ARBA00023125"/>
    </source>
</evidence>
<evidence type="ECO:0000256" key="8">
    <source>
        <dbReference type="ARBA" id="ARBA00023242"/>
    </source>
</evidence>
<dbReference type="InterPro" id="IPR000164">
    <property type="entry name" value="Histone_H3/CENP-A"/>
</dbReference>
<dbReference type="PROSITE" id="PS00322">
    <property type="entry name" value="HISTONE_H3_1"/>
    <property type="match status" value="1"/>
</dbReference>
<dbReference type="InterPro" id="IPR009072">
    <property type="entry name" value="Histone-fold"/>
</dbReference>
<comment type="similarity">
    <text evidence="3">Belongs to the histone H3 family.</text>
</comment>
<evidence type="ECO:0000256" key="4">
    <source>
        <dbReference type="ARBA" id="ARBA00022454"/>
    </source>
</evidence>
<dbReference type="FunFam" id="1.10.20.10:FF:000078">
    <property type="entry name" value="Histone H3"/>
    <property type="match status" value="1"/>
</dbReference>
<comment type="subcellular location">
    <subcellularLocation>
        <location evidence="2">Chromosome</location>
    </subcellularLocation>
    <subcellularLocation>
        <location evidence="1">Nucleus</location>
    </subcellularLocation>
</comment>
<dbReference type="OrthoDB" id="1881399at2759"/>
<dbReference type="SMART" id="SM00428">
    <property type="entry name" value="H3"/>
    <property type="match status" value="1"/>
</dbReference>
<dbReference type="GO" id="GO:0003677">
    <property type="term" value="F:DNA binding"/>
    <property type="evidence" value="ECO:0007669"/>
    <property type="project" value="UniProtKB-KW"/>
</dbReference>
<keyword evidence="8" id="KW-0539">Nucleus</keyword>
<dbReference type="Pfam" id="PF00125">
    <property type="entry name" value="Histone"/>
    <property type="match status" value="1"/>
</dbReference>
<proteinExistence type="inferred from homology"/>
<dbReference type="EMBL" id="KK917193">
    <property type="protein sequence ID" value="KDP20192.1"/>
    <property type="molecule type" value="Genomic_DNA"/>
</dbReference>
<keyword evidence="13" id="KW-1185">Reference proteome</keyword>
<evidence type="ECO:0000313" key="13">
    <source>
        <dbReference type="Proteomes" id="UP000027138"/>
    </source>
</evidence>
<protein>
    <recommendedName>
        <fullName evidence="11">Core Histone H2A/H2B/H3 domain-containing protein</fullName>
    </recommendedName>
</protein>
<keyword evidence="6" id="KW-0007">Acetylation</keyword>
<keyword evidence="9" id="KW-0544">Nucleosome core</keyword>
<feature type="domain" description="Core Histone H2A/H2B/H3" evidence="11">
    <location>
        <begin position="134"/>
        <end position="221"/>
    </location>
</feature>
<organism evidence="12 13">
    <name type="scientific">Jatropha curcas</name>
    <name type="common">Barbados nut</name>
    <dbReference type="NCBI Taxonomy" id="180498"/>
    <lineage>
        <taxon>Eukaryota</taxon>
        <taxon>Viridiplantae</taxon>
        <taxon>Streptophyta</taxon>
        <taxon>Embryophyta</taxon>
        <taxon>Tracheophyta</taxon>
        <taxon>Spermatophyta</taxon>
        <taxon>Magnoliopsida</taxon>
        <taxon>eudicotyledons</taxon>
        <taxon>Gunneridae</taxon>
        <taxon>Pentapetalae</taxon>
        <taxon>rosids</taxon>
        <taxon>fabids</taxon>
        <taxon>Malpighiales</taxon>
        <taxon>Euphorbiaceae</taxon>
        <taxon>Crotonoideae</taxon>
        <taxon>Jatropheae</taxon>
        <taxon>Jatropha</taxon>
    </lineage>
</organism>
<dbReference type="Gene3D" id="1.10.20.10">
    <property type="entry name" value="Histone, subunit A"/>
    <property type="match status" value="1"/>
</dbReference>
<evidence type="ECO:0000259" key="11">
    <source>
        <dbReference type="Pfam" id="PF00125"/>
    </source>
</evidence>
<evidence type="ECO:0000313" key="12">
    <source>
        <dbReference type="EMBL" id="KDP20192.1"/>
    </source>
</evidence>
<dbReference type="FunFam" id="1.10.20.10:FF:000044">
    <property type="entry name" value="Histone H3.3"/>
    <property type="match status" value="1"/>
</dbReference>
<evidence type="ECO:0000256" key="6">
    <source>
        <dbReference type="ARBA" id="ARBA00022990"/>
    </source>
</evidence>
<dbReference type="PROSITE" id="PS00959">
    <property type="entry name" value="HISTONE_H3_2"/>
    <property type="match status" value="1"/>
</dbReference>
<name>A0A067J8V0_JATCU</name>
<keyword evidence="7" id="KW-0238">DNA-binding</keyword>
<evidence type="ECO:0000256" key="1">
    <source>
        <dbReference type="ARBA" id="ARBA00004123"/>
    </source>
</evidence>
<keyword evidence="5" id="KW-0597">Phosphoprotein</keyword>
<evidence type="ECO:0000256" key="2">
    <source>
        <dbReference type="ARBA" id="ARBA00004286"/>
    </source>
</evidence>
<dbReference type="STRING" id="180498.A0A067J8V0"/>
<evidence type="ECO:0000256" key="5">
    <source>
        <dbReference type="ARBA" id="ARBA00022553"/>
    </source>
</evidence>
<keyword evidence="4" id="KW-0158">Chromosome</keyword>
<dbReference type="GO" id="GO:0005634">
    <property type="term" value="C:nucleus"/>
    <property type="evidence" value="ECO:0007669"/>
    <property type="project" value="UniProtKB-SubCell"/>
</dbReference>
<accession>A0A067J8V0</accession>
<dbReference type="GO" id="GO:0046982">
    <property type="term" value="F:protein heterodimerization activity"/>
    <property type="evidence" value="ECO:0007669"/>
    <property type="project" value="InterPro"/>
</dbReference>
<evidence type="ECO:0000256" key="3">
    <source>
        <dbReference type="ARBA" id="ARBA00010343"/>
    </source>
</evidence>
<dbReference type="GO" id="GO:0000786">
    <property type="term" value="C:nucleosome"/>
    <property type="evidence" value="ECO:0007669"/>
    <property type="project" value="UniProtKB-KW"/>
</dbReference>
<dbReference type="CDD" id="cd22911">
    <property type="entry name" value="HFD_H3"/>
    <property type="match status" value="1"/>
</dbReference>
<gene>
    <name evidence="12" type="ORF">JCGZ_07912</name>
</gene>